<dbReference type="Proteomes" id="UP000053647">
    <property type="component" value="Unassembled WGS sequence"/>
</dbReference>
<keyword evidence="3" id="KW-1185">Reference proteome</keyword>
<dbReference type="HOGENOM" id="CLU_056975_0_0_1"/>
<evidence type="ECO:0000313" key="3">
    <source>
        <dbReference type="Proteomes" id="UP000053647"/>
    </source>
</evidence>
<dbReference type="Pfam" id="PF20414">
    <property type="entry name" value="DUF6698"/>
    <property type="match status" value="1"/>
</dbReference>
<evidence type="ECO:0000256" key="1">
    <source>
        <dbReference type="SAM" id="MobiDB-lite"/>
    </source>
</evidence>
<proteinExistence type="predicted"/>
<feature type="region of interest" description="Disordered" evidence="1">
    <location>
        <begin position="222"/>
        <end position="404"/>
    </location>
</feature>
<feature type="compositionally biased region" description="Low complexity" evidence="1">
    <location>
        <begin position="250"/>
        <end position="267"/>
    </location>
</feature>
<dbReference type="InterPro" id="IPR046521">
    <property type="entry name" value="DUF6698"/>
</dbReference>
<dbReference type="AlphaFoldDB" id="A0A0C9TGN5"/>
<accession>A0A0C9TGN5</accession>
<feature type="compositionally biased region" description="Basic and acidic residues" evidence="1">
    <location>
        <begin position="222"/>
        <end position="240"/>
    </location>
</feature>
<reference evidence="3" key="2">
    <citation type="submission" date="2015-01" db="EMBL/GenBank/DDBJ databases">
        <title>Evolutionary Origins and Diversification of the Mycorrhizal Mutualists.</title>
        <authorList>
            <consortium name="DOE Joint Genome Institute"/>
            <consortium name="Mycorrhizal Genomics Consortium"/>
            <person name="Kohler A."/>
            <person name="Kuo A."/>
            <person name="Nagy L.G."/>
            <person name="Floudas D."/>
            <person name="Copeland A."/>
            <person name="Barry K.W."/>
            <person name="Cichocki N."/>
            <person name="Veneault-Fourrey C."/>
            <person name="LaButti K."/>
            <person name="Lindquist E.A."/>
            <person name="Lipzen A."/>
            <person name="Lundell T."/>
            <person name="Morin E."/>
            <person name="Murat C."/>
            <person name="Riley R."/>
            <person name="Ohm R."/>
            <person name="Sun H."/>
            <person name="Tunlid A."/>
            <person name="Henrissat B."/>
            <person name="Grigoriev I.V."/>
            <person name="Hibbett D.S."/>
            <person name="Martin F."/>
        </authorList>
    </citation>
    <scope>NUCLEOTIDE SEQUENCE [LARGE SCALE GENOMIC DNA]</scope>
    <source>
        <strain evidence="3">ATCC 200175</strain>
    </source>
</reference>
<feature type="compositionally biased region" description="Pro residues" evidence="1">
    <location>
        <begin position="310"/>
        <end position="321"/>
    </location>
</feature>
<organism evidence="2 3">
    <name type="scientific">Paxillus involutus ATCC 200175</name>
    <dbReference type="NCBI Taxonomy" id="664439"/>
    <lineage>
        <taxon>Eukaryota</taxon>
        <taxon>Fungi</taxon>
        <taxon>Dikarya</taxon>
        <taxon>Basidiomycota</taxon>
        <taxon>Agaricomycotina</taxon>
        <taxon>Agaricomycetes</taxon>
        <taxon>Agaricomycetidae</taxon>
        <taxon>Boletales</taxon>
        <taxon>Paxilineae</taxon>
        <taxon>Paxillaceae</taxon>
        <taxon>Paxillus</taxon>
    </lineage>
</organism>
<dbReference type="OrthoDB" id="3220614at2759"/>
<reference evidence="2 3" key="1">
    <citation type="submission" date="2014-06" db="EMBL/GenBank/DDBJ databases">
        <authorList>
            <consortium name="DOE Joint Genome Institute"/>
            <person name="Kuo A."/>
            <person name="Kohler A."/>
            <person name="Nagy L.G."/>
            <person name="Floudas D."/>
            <person name="Copeland A."/>
            <person name="Barry K.W."/>
            <person name="Cichocki N."/>
            <person name="Veneault-Fourrey C."/>
            <person name="LaButti K."/>
            <person name="Lindquist E.A."/>
            <person name="Lipzen A."/>
            <person name="Lundell T."/>
            <person name="Morin E."/>
            <person name="Murat C."/>
            <person name="Sun H."/>
            <person name="Tunlid A."/>
            <person name="Henrissat B."/>
            <person name="Grigoriev I.V."/>
            <person name="Hibbett D.S."/>
            <person name="Martin F."/>
            <person name="Nordberg H.P."/>
            <person name="Cantor M.N."/>
            <person name="Hua S.X."/>
        </authorList>
    </citation>
    <scope>NUCLEOTIDE SEQUENCE [LARGE SCALE GENOMIC DNA]</scope>
    <source>
        <strain evidence="2 3">ATCC 200175</strain>
    </source>
</reference>
<gene>
    <name evidence="2" type="ORF">PAXINDRAFT_19656</name>
</gene>
<feature type="compositionally biased region" description="Basic residues" evidence="1">
    <location>
        <begin position="361"/>
        <end position="371"/>
    </location>
</feature>
<protein>
    <submittedName>
        <fullName evidence="2">Uncharacterized protein</fullName>
    </submittedName>
</protein>
<dbReference type="EMBL" id="KN820003">
    <property type="protein sequence ID" value="KIJ07142.1"/>
    <property type="molecule type" value="Genomic_DNA"/>
</dbReference>
<sequence length="404" mass="44597">MNRVIKLTHSDDASRLKDKIGHYVAPNAAEAAISPPFYIGGSSRSHLGLNHIVLARFLCPINKLHEFNIDPKRTQTKLLDGGIEIRSNIYPAFCWSGNPPASDFDEDDIYKGLHKGYLLERVMRHIFTGPSSALGEESRGTRAGNAELHGMTKVEAAHIAYACVQARFGITSTNRWSEKDGSFSYRRFYYHILDDIESNDDHAWKDAILRHHNVVLFRHENGRDAGSENHSDGNHDHGNPDSDPFLAKMRAQAAARASSTASGSKSSADSERRERSPTVITPPRSSPLLQREASPPASFLPQQRESSPPALSPPPPSPTPLSPVRHREVSPGPSRPKSSGLVPSGSELSDLDEDRETVTLKGKRRVQKGKKVSSDDDETNTAKDSGARKPQKQKRVSRSRKGRK</sequence>
<evidence type="ECO:0000313" key="2">
    <source>
        <dbReference type="EMBL" id="KIJ07142.1"/>
    </source>
</evidence>
<name>A0A0C9TGN5_PAXIN</name>
<feature type="compositionally biased region" description="Basic residues" evidence="1">
    <location>
        <begin position="389"/>
        <end position="404"/>
    </location>
</feature>